<evidence type="ECO:0000313" key="3">
    <source>
        <dbReference type="Proteomes" id="UP001604336"/>
    </source>
</evidence>
<dbReference type="PANTHER" id="PTHR31286:SF180">
    <property type="entry name" value="OS10G0362600 PROTEIN"/>
    <property type="match status" value="1"/>
</dbReference>
<dbReference type="AlphaFoldDB" id="A0ABD1RSY7"/>
<gene>
    <name evidence="2" type="ORF">Adt_27160</name>
</gene>
<name>A0ABD1RSY7_9LAMI</name>
<dbReference type="Proteomes" id="UP001604336">
    <property type="component" value="Unassembled WGS sequence"/>
</dbReference>
<dbReference type="InterPro" id="IPR040256">
    <property type="entry name" value="At4g02000-like"/>
</dbReference>
<dbReference type="PANTHER" id="PTHR31286">
    <property type="entry name" value="GLYCINE-RICH CELL WALL STRUCTURAL PROTEIN 1.8-LIKE"/>
    <property type="match status" value="1"/>
</dbReference>
<protein>
    <submittedName>
        <fullName evidence="2">Uncharacterized protein</fullName>
    </submittedName>
</protein>
<dbReference type="EMBL" id="JBFOLK010000008">
    <property type="protein sequence ID" value="KAL2491532.1"/>
    <property type="molecule type" value="Genomic_DNA"/>
</dbReference>
<feature type="compositionally biased region" description="Basic and acidic residues" evidence="1">
    <location>
        <begin position="92"/>
        <end position="103"/>
    </location>
</feature>
<accession>A0ABD1RSY7</accession>
<sequence>MAKIVGIPLYIDEATANLLRPSEARVCVEVNLEHKLPEQIWIDRVSGKWPTFYSFFHSSSIGPAPPSTSLPPLPTQTIFSQPITSTVTEITDMSKKSKGKEVVADQPQQ</sequence>
<proteinExistence type="predicted"/>
<comment type="caution">
    <text evidence="2">The sequence shown here is derived from an EMBL/GenBank/DDBJ whole genome shotgun (WGS) entry which is preliminary data.</text>
</comment>
<reference evidence="3" key="1">
    <citation type="submission" date="2024-07" db="EMBL/GenBank/DDBJ databases">
        <title>Two chromosome-level genome assemblies of Korean endemic species Abeliophyllum distichum and Forsythia ovata (Oleaceae).</title>
        <authorList>
            <person name="Jang H."/>
        </authorList>
    </citation>
    <scope>NUCLEOTIDE SEQUENCE [LARGE SCALE GENOMIC DNA]</scope>
</reference>
<organism evidence="2 3">
    <name type="scientific">Abeliophyllum distichum</name>
    <dbReference type="NCBI Taxonomy" id="126358"/>
    <lineage>
        <taxon>Eukaryota</taxon>
        <taxon>Viridiplantae</taxon>
        <taxon>Streptophyta</taxon>
        <taxon>Embryophyta</taxon>
        <taxon>Tracheophyta</taxon>
        <taxon>Spermatophyta</taxon>
        <taxon>Magnoliopsida</taxon>
        <taxon>eudicotyledons</taxon>
        <taxon>Gunneridae</taxon>
        <taxon>Pentapetalae</taxon>
        <taxon>asterids</taxon>
        <taxon>lamiids</taxon>
        <taxon>Lamiales</taxon>
        <taxon>Oleaceae</taxon>
        <taxon>Forsythieae</taxon>
        <taxon>Abeliophyllum</taxon>
    </lineage>
</organism>
<evidence type="ECO:0000256" key="1">
    <source>
        <dbReference type="SAM" id="MobiDB-lite"/>
    </source>
</evidence>
<keyword evidence="3" id="KW-1185">Reference proteome</keyword>
<evidence type="ECO:0000313" key="2">
    <source>
        <dbReference type="EMBL" id="KAL2491532.1"/>
    </source>
</evidence>
<feature type="region of interest" description="Disordered" evidence="1">
    <location>
        <begin position="89"/>
        <end position="109"/>
    </location>
</feature>